<protein>
    <submittedName>
        <fullName evidence="1">Uncharacterized protein</fullName>
    </submittedName>
</protein>
<accession>A0A0B6Z9B9</accession>
<dbReference type="AlphaFoldDB" id="A0A0B6Z9B9"/>
<name>A0A0B6Z9B9_9EUPU</name>
<organism evidence="1">
    <name type="scientific">Arion vulgaris</name>
    <dbReference type="NCBI Taxonomy" id="1028688"/>
    <lineage>
        <taxon>Eukaryota</taxon>
        <taxon>Metazoa</taxon>
        <taxon>Spiralia</taxon>
        <taxon>Lophotrochozoa</taxon>
        <taxon>Mollusca</taxon>
        <taxon>Gastropoda</taxon>
        <taxon>Heterobranchia</taxon>
        <taxon>Euthyneura</taxon>
        <taxon>Panpulmonata</taxon>
        <taxon>Eupulmonata</taxon>
        <taxon>Stylommatophora</taxon>
        <taxon>Helicina</taxon>
        <taxon>Arionoidea</taxon>
        <taxon>Arionidae</taxon>
        <taxon>Arion</taxon>
    </lineage>
</organism>
<gene>
    <name evidence="1" type="primary">ORF53985</name>
</gene>
<evidence type="ECO:0000313" key="1">
    <source>
        <dbReference type="EMBL" id="CEK65123.1"/>
    </source>
</evidence>
<feature type="non-terminal residue" evidence="1">
    <location>
        <position position="85"/>
    </location>
</feature>
<reference evidence="1" key="1">
    <citation type="submission" date="2014-12" db="EMBL/GenBank/DDBJ databases">
        <title>Insight into the proteome of Arion vulgaris.</title>
        <authorList>
            <person name="Aradska J."/>
            <person name="Bulat T."/>
            <person name="Smidak R."/>
            <person name="Sarate P."/>
            <person name="Gangsoo J."/>
            <person name="Sialana F."/>
            <person name="Bilban M."/>
            <person name="Lubec G."/>
        </authorList>
    </citation>
    <scope>NUCLEOTIDE SEQUENCE</scope>
    <source>
        <tissue evidence="1">Skin</tissue>
    </source>
</reference>
<dbReference type="EMBL" id="HACG01018258">
    <property type="protein sequence ID" value="CEK65123.1"/>
    <property type="molecule type" value="Transcribed_RNA"/>
</dbReference>
<proteinExistence type="predicted"/>
<sequence>MGKKRKIVKVTMDTEFSGDGKKICIEGVPASNSTEGDTNIYVVGPKKKQKKIVEPVRKVAKLTKKERKRLNDIIQRKEKKERRTE</sequence>